<name>A0A9P3ETE1_9EURO</name>
<dbReference type="AlphaFoldDB" id="A0A9P3ETE1"/>
<dbReference type="Gene3D" id="3.40.50.720">
    <property type="entry name" value="NAD(P)-binding Rossmann-like Domain"/>
    <property type="match status" value="1"/>
</dbReference>
<dbReference type="OrthoDB" id="191139at2759"/>
<protein>
    <submittedName>
        <fullName evidence="1">Uncharacterized protein</fullName>
    </submittedName>
</protein>
<dbReference type="GeneID" id="67003068"/>
<evidence type="ECO:0000313" key="2">
    <source>
        <dbReference type="Proteomes" id="UP001043456"/>
    </source>
</evidence>
<accession>A0A9P3ETE1</accession>
<sequence>MQSSTFNRHNKGHELVFQADSISTVLLCMLLASVLKDMNHAGIAIKPPVLTIIGSDTMYLSKFQSAGPVFPRMDDSTVYERMKQYMVSKLLLILFVRQLAQQISPGDVAINALGRKVRSGASVYIHTLLGEGKRGHGSFISDWTIKPYGRLLYTKEGQDLSERLWQETMEELRFTSEKGIKRLFA</sequence>
<dbReference type="RefSeq" id="XP_043156344.1">
    <property type="nucleotide sequence ID" value="XM_043300409.1"/>
</dbReference>
<organism evidence="1 2">
    <name type="scientific">Aspergillus pseudoviridinutans</name>
    <dbReference type="NCBI Taxonomy" id="1517512"/>
    <lineage>
        <taxon>Eukaryota</taxon>
        <taxon>Fungi</taxon>
        <taxon>Dikarya</taxon>
        <taxon>Ascomycota</taxon>
        <taxon>Pezizomycotina</taxon>
        <taxon>Eurotiomycetes</taxon>
        <taxon>Eurotiomycetidae</taxon>
        <taxon>Eurotiales</taxon>
        <taxon>Aspergillaceae</taxon>
        <taxon>Aspergillus</taxon>
        <taxon>Aspergillus subgen. Fumigati</taxon>
    </lineage>
</organism>
<keyword evidence="2" id="KW-1185">Reference proteome</keyword>
<reference evidence="1 2" key="1">
    <citation type="submission" date="2018-10" db="EMBL/GenBank/DDBJ databases">
        <title>Pan-genome distribution and transcriptional activeness of fungal secondary metabolism genes in Aspergillus section Fumigati.</title>
        <authorList>
            <person name="Takahashi H."/>
            <person name="Umemura M."/>
            <person name="Ninomiya A."/>
            <person name="Kusuya Y."/>
            <person name="Urayama S."/>
            <person name="Shimizu M."/>
            <person name="Watanabe A."/>
            <person name="Kamei K."/>
            <person name="Yaguchi T."/>
            <person name="Hagiwara D."/>
        </authorList>
    </citation>
    <scope>NUCLEOTIDE SEQUENCE [LARGE SCALE GENOMIC DNA]</scope>
    <source>
        <strain evidence="1 2">IFM 55266</strain>
    </source>
</reference>
<proteinExistence type="predicted"/>
<dbReference type="EMBL" id="BHVY01000003">
    <property type="protein sequence ID" value="GIJ85597.1"/>
    <property type="molecule type" value="Genomic_DNA"/>
</dbReference>
<dbReference type="Proteomes" id="UP001043456">
    <property type="component" value="Unassembled WGS sequence"/>
</dbReference>
<evidence type="ECO:0000313" key="1">
    <source>
        <dbReference type="EMBL" id="GIJ85597.1"/>
    </source>
</evidence>
<gene>
    <name evidence="1" type="ORF">Asppvi_004456</name>
</gene>
<comment type="caution">
    <text evidence="1">The sequence shown here is derived from an EMBL/GenBank/DDBJ whole genome shotgun (WGS) entry which is preliminary data.</text>
</comment>